<evidence type="ECO:0000313" key="4">
    <source>
        <dbReference type="Proteomes" id="UP000466517"/>
    </source>
</evidence>
<name>A0A7I7XJZ5_9MYCO</name>
<dbReference type="InterPro" id="IPR024981">
    <property type="entry name" value="DUF3887"/>
</dbReference>
<dbReference type="KEGG" id="mmag:MMAD_38130"/>
<gene>
    <name evidence="3" type="ORF">MMAD_38130</name>
</gene>
<feature type="signal peptide" evidence="1">
    <location>
        <begin position="1"/>
        <end position="32"/>
    </location>
</feature>
<protein>
    <recommendedName>
        <fullName evidence="2">DUF3887 domain-containing protein</fullName>
    </recommendedName>
</protein>
<evidence type="ECO:0000256" key="1">
    <source>
        <dbReference type="SAM" id="SignalP"/>
    </source>
</evidence>
<evidence type="ECO:0000313" key="3">
    <source>
        <dbReference type="EMBL" id="BBZ29518.1"/>
    </source>
</evidence>
<dbReference type="Pfam" id="PF13026">
    <property type="entry name" value="DUF3887"/>
    <property type="match status" value="1"/>
</dbReference>
<sequence>MSVMSSRPLRTLVVGVAAALLGAGALAPPAAAATPDELALATLDHIVAGDFVAAAAPFDPTLQKRLPPNMLGQAWSAYQQLQGGYQSHGDPQDTPRDDLTVVNVPLQMANRPGQFRLSVHGDGTVSGLYFLKEGVPVP</sequence>
<keyword evidence="1" id="KW-0732">Signal</keyword>
<organism evidence="3 4">
    <name type="scientific">Mycolicibacterium madagascariense</name>
    <dbReference type="NCBI Taxonomy" id="212765"/>
    <lineage>
        <taxon>Bacteria</taxon>
        <taxon>Bacillati</taxon>
        <taxon>Actinomycetota</taxon>
        <taxon>Actinomycetes</taxon>
        <taxon>Mycobacteriales</taxon>
        <taxon>Mycobacteriaceae</taxon>
        <taxon>Mycolicibacterium</taxon>
    </lineage>
</organism>
<evidence type="ECO:0000259" key="2">
    <source>
        <dbReference type="Pfam" id="PF13026"/>
    </source>
</evidence>
<keyword evidence="4" id="KW-1185">Reference proteome</keyword>
<feature type="domain" description="DUF3887" evidence="2">
    <location>
        <begin position="43"/>
        <end position="128"/>
    </location>
</feature>
<proteinExistence type="predicted"/>
<reference evidence="3 4" key="1">
    <citation type="journal article" date="2019" name="Emerg. Microbes Infect.">
        <title>Comprehensive subspecies identification of 175 nontuberculous mycobacteria species based on 7547 genomic profiles.</title>
        <authorList>
            <person name="Matsumoto Y."/>
            <person name="Kinjo T."/>
            <person name="Motooka D."/>
            <person name="Nabeya D."/>
            <person name="Jung N."/>
            <person name="Uechi K."/>
            <person name="Horii T."/>
            <person name="Iida T."/>
            <person name="Fujita J."/>
            <person name="Nakamura S."/>
        </authorList>
    </citation>
    <scope>NUCLEOTIDE SEQUENCE [LARGE SCALE GENOMIC DNA]</scope>
    <source>
        <strain evidence="3 4">JCM 13574</strain>
    </source>
</reference>
<dbReference type="Gene3D" id="3.10.450.590">
    <property type="match status" value="1"/>
</dbReference>
<dbReference type="AlphaFoldDB" id="A0A7I7XJZ5"/>
<dbReference type="Proteomes" id="UP000466517">
    <property type="component" value="Chromosome"/>
</dbReference>
<accession>A0A7I7XJZ5</accession>
<dbReference type="EMBL" id="AP022610">
    <property type="protein sequence ID" value="BBZ29518.1"/>
    <property type="molecule type" value="Genomic_DNA"/>
</dbReference>
<feature type="chain" id="PRO_5029724990" description="DUF3887 domain-containing protein" evidence="1">
    <location>
        <begin position="33"/>
        <end position="138"/>
    </location>
</feature>